<dbReference type="InParanoid" id="B9HVH0"/>
<evidence type="ECO:0000313" key="2">
    <source>
        <dbReference type="EMBL" id="PNT18508.1"/>
    </source>
</evidence>
<dbReference type="STRING" id="3694.B9HVH0"/>
<dbReference type="EMBL" id="CM009299">
    <property type="protein sequence ID" value="PNT18508.1"/>
    <property type="molecule type" value="Genomic_DNA"/>
</dbReference>
<accession>B9HVH0</accession>
<evidence type="ECO:0000313" key="3">
    <source>
        <dbReference type="Proteomes" id="UP000006729"/>
    </source>
</evidence>
<dbReference type="AlphaFoldDB" id="B9HVH0"/>
<dbReference type="HOGENOM" id="CLU_1386245_0_0_1"/>
<gene>
    <name evidence="2" type="ORF">POPTR_010G245900</name>
</gene>
<feature type="region of interest" description="Disordered" evidence="1">
    <location>
        <begin position="95"/>
        <end position="197"/>
    </location>
</feature>
<feature type="compositionally biased region" description="Acidic residues" evidence="1">
    <location>
        <begin position="163"/>
        <end position="176"/>
    </location>
</feature>
<sequence length="197" mass="22272">MTTLGASKSRRPRQAKRLLAFKKLARDERKCQKNEETANIADDKETTEGLDFQEDQVKIIPLPSSQAIRVLAERPHASNRRSWFSQDFPVPENCNVNKTQAPIRPNLSVGEEGGQEKSTTSQFSEKATTQPNPREGIEEPASIKIEKKPLYRKILRPHKKEEEEVINEESEVEDSEALSPLKDKSKPIAQKGEDEAP</sequence>
<feature type="compositionally biased region" description="Polar residues" evidence="1">
    <location>
        <begin position="116"/>
        <end position="132"/>
    </location>
</feature>
<name>B9HVH0_POPTR</name>
<proteinExistence type="predicted"/>
<reference evidence="2 3" key="1">
    <citation type="journal article" date="2006" name="Science">
        <title>The genome of black cottonwood, Populus trichocarpa (Torr. &amp; Gray).</title>
        <authorList>
            <person name="Tuskan G.A."/>
            <person name="Difazio S."/>
            <person name="Jansson S."/>
            <person name="Bohlmann J."/>
            <person name="Grigoriev I."/>
            <person name="Hellsten U."/>
            <person name="Putnam N."/>
            <person name="Ralph S."/>
            <person name="Rombauts S."/>
            <person name="Salamov A."/>
            <person name="Schein J."/>
            <person name="Sterck L."/>
            <person name="Aerts A."/>
            <person name="Bhalerao R.R."/>
            <person name="Bhalerao R.P."/>
            <person name="Blaudez D."/>
            <person name="Boerjan W."/>
            <person name="Brun A."/>
            <person name="Brunner A."/>
            <person name="Busov V."/>
            <person name="Campbell M."/>
            <person name="Carlson J."/>
            <person name="Chalot M."/>
            <person name="Chapman J."/>
            <person name="Chen G.L."/>
            <person name="Cooper D."/>
            <person name="Coutinho P.M."/>
            <person name="Couturier J."/>
            <person name="Covert S."/>
            <person name="Cronk Q."/>
            <person name="Cunningham R."/>
            <person name="Davis J."/>
            <person name="Degroeve S."/>
            <person name="Dejardin A."/>
            <person name="Depamphilis C."/>
            <person name="Detter J."/>
            <person name="Dirks B."/>
            <person name="Dubchak I."/>
            <person name="Duplessis S."/>
            <person name="Ehlting J."/>
            <person name="Ellis B."/>
            <person name="Gendler K."/>
            <person name="Goodstein D."/>
            <person name="Gribskov M."/>
            <person name="Grimwood J."/>
            <person name="Groover A."/>
            <person name="Gunter L."/>
            <person name="Hamberger B."/>
            <person name="Heinze B."/>
            <person name="Helariutta Y."/>
            <person name="Henrissat B."/>
            <person name="Holligan D."/>
            <person name="Holt R."/>
            <person name="Huang W."/>
            <person name="Islam-Faridi N."/>
            <person name="Jones S."/>
            <person name="Jones-Rhoades M."/>
            <person name="Jorgensen R."/>
            <person name="Joshi C."/>
            <person name="Kangasjarvi J."/>
            <person name="Karlsson J."/>
            <person name="Kelleher C."/>
            <person name="Kirkpatrick R."/>
            <person name="Kirst M."/>
            <person name="Kohler A."/>
            <person name="Kalluri U."/>
            <person name="Larimer F."/>
            <person name="Leebens-Mack J."/>
            <person name="Leple J.C."/>
            <person name="Locascio P."/>
            <person name="Lou Y."/>
            <person name="Lucas S."/>
            <person name="Martin F."/>
            <person name="Montanini B."/>
            <person name="Napoli C."/>
            <person name="Nelson D.R."/>
            <person name="Nelson C."/>
            <person name="Nieminen K."/>
            <person name="Nilsson O."/>
            <person name="Pereda V."/>
            <person name="Peter G."/>
            <person name="Philippe R."/>
            <person name="Pilate G."/>
            <person name="Poliakov A."/>
            <person name="Razumovskaya J."/>
            <person name="Richardson P."/>
            <person name="Rinaldi C."/>
            <person name="Ritland K."/>
            <person name="Rouze P."/>
            <person name="Ryaboy D."/>
            <person name="Schmutz J."/>
            <person name="Schrader J."/>
            <person name="Segerman B."/>
            <person name="Shin H."/>
            <person name="Siddiqui A."/>
            <person name="Sterky F."/>
            <person name="Terry A."/>
            <person name="Tsai C.J."/>
            <person name="Uberbacher E."/>
            <person name="Unneberg P."/>
            <person name="Vahala J."/>
            <person name="Wall K."/>
            <person name="Wessler S."/>
            <person name="Yang G."/>
            <person name="Yin T."/>
            <person name="Douglas C."/>
            <person name="Marra M."/>
            <person name="Sandberg G."/>
            <person name="Van de Peer Y."/>
            <person name="Rokhsar D."/>
        </authorList>
    </citation>
    <scope>NUCLEOTIDE SEQUENCE [LARGE SCALE GENOMIC DNA]</scope>
    <source>
        <strain evidence="3">cv. Nisqually</strain>
    </source>
</reference>
<organism evidence="2 3">
    <name type="scientific">Populus trichocarpa</name>
    <name type="common">Western balsam poplar</name>
    <name type="synonym">Populus balsamifera subsp. trichocarpa</name>
    <dbReference type="NCBI Taxonomy" id="3694"/>
    <lineage>
        <taxon>Eukaryota</taxon>
        <taxon>Viridiplantae</taxon>
        <taxon>Streptophyta</taxon>
        <taxon>Embryophyta</taxon>
        <taxon>Tracheophyta</taxon>
        <taxon>Spermatophyta</taxon>
        <taxon>Magnoliopsida</taxon>
        <taxon>eudicotyledons</taxon>
        <taxon>Gunneridae</taxon>
        <taxon>Pentapetalae</taxon>
        <taxon>rosids</taxon>
        <taxon>fabids</taxon>
        <taxon>Malpighiales</taxon>
        <taxon>Salicaceae</taxon>
        <taxon>Saliceae</taxon>
        <taxon>Populus</taxon>
    </lineage>
</organism>
<evidence type="ECO:0000256" key="1">
    <source>
        <dbReference type="SAM" id="MobiDB-lite"/>
    </source>
</evidence>
<dbReference type="Proteomes" id="UP000006729">
    <property type="component" value="Chromosome 10"/>
</dbReference>
<feature type="compositionally biased region" description="Basic and acidic residues" evidence="1">
    <location>
        <begin position="181"/>
        <end position="197"/>
    </location>
</feature>
<protein>
    <submittedName>
        <fullName evidence="2">Uncharacterized protein</fullName>
    </submittedName>
</protein>
<keyword evidence="3" id="KW-1185">Reference proteome</keyword>